<name>A0A1T4PT70_9BACT</name>
<dbReference type="Pfam" id="PF07995">
    <property type="entry name" value="GSDH"/>
    <property type="match status" value="1"/>
</dbReference>
<reference evidence="2 3" key="1">
    <citation type="submission" date="2017-02" db="EMBL/GenBank/DDBJ databases">
        <authorList>
            <person name="Peterson S.W."/>
        </authorList>
    </citation>
    <scope>NUCLEOTIDE SEQUENCE [LARGE SCALE GENOMIC DNA]</scope>
    <source>
        <strain evidence="2 3">DSM 22335</strain>
    </source>
</reference>
<dbReference type="AlphaFoldDB" id="A0A1T4PT70"/>
<dbReference type="PANTHER" id="PTHR19328">
    <property type="entry name" value="HEDGEHOG-INTERACTING PROTEIN"/>
    <property type="match status" value="1"/>
</dbReference>
<gene>
    <name evidence="2" type="ORF">SAMN04488132_106196</name>
</gene>
<dbReference type="RefSeq" id="WP_078831782.1">
    <property type="nucleotide sequence ID" value="NZ_FUWH01000006.1"/>
</dbReference>
<proteinExistence type="predicted"/>
<dbReference type="Proteomes" id="UP000190888">
    <property type="component" value="Unassembled WGS sequence"/>
</dbReference>
<sequence>MPHSYLAIAAFMLSGLFSCSRTVEDNPGTSAEEPVVKTETLVNNYEIIWGMDFLPDGDLLFTEKKGKIHRYSKGTVTEITGVPAVNNGGQGGLLDLKVHPNYAQNGWIYCTYSGTDNTGKGSWNLARFKITANAVNSWQSLLTTTSPNGWQGHYGSRIVFGPDNLLYVSVGEGGPGTQGGANSFNKNAQSTTEIWGKVHRLTDDGLVPGDNPILPGNAAPNSIYSYGHRNPQGLAWNPFTNELWETEHGPKGGDEVNIIRKGANYGWPLVSYGINYDGTTISENPEMTGVDKPIHTWTPSIATCGLAFITSNKFKAWKGNMLVGSLVFKYLSRLEMSGNRVVKENKLLENIGRVRNVKQGPDGNIYVSVEGPGRIIRLVAE</sequence>
<evidence type="ECO:0000313" key="2">
    <source>
        <dbReference type="EMBL" id="SJZ94486.1"/>
    </source>
</evidence>
<dbReference type="InterPro" id="IPR012938">
    <property type="entry name" value="Glc/Sorbosone_DH"/>
</dbReference>
<keyword evidence="3" id="KW-1185">Reference proteome</keyword>
<dbReference type="PANTHER" id="PTHR19328:SF75">
    <property type="entry name" value="ALDOSE SUGAR DEHYDROGENASE YLII"/>
    <property type="match status" value="1"/>
</dbReference>
<accession>A0A1T4PT70</accession>
<dbReference type="InterPro" id="IPR011042">
    <property type="entry name" value="6-blade_b-propeller_TolB-like"/>
</dbReference>
<feature type="domain" description="Glucose/Sorbosone dehydrogenase" evidence="1">
    <location>
        <begin position="47"/>
        <end position="377"/>
    </location>
</feature>
<dbReference type="STRING" id="413434.SAMN04488132_106196"/>
<dbReference type="EMBL" id="FUWH01000006">
    <property type="protein sequence ID" value="SJZ94486.1"/>
    <property type="molecule type" value="Genomic_DNA"/>
</dbReference>
<evidence type="ECO:0000313" key="3">
    <source>
        <dbReference type="Proteomes" id="UP000190888"/>
    </source>
</evidence>
<dbReference type="InterPro" id="IPR011041">
    <property type="entry name" value="Quinoprot_gluc/sorb_DH_b-prop"/>
</dbReference>
<dbReference type="Gene3D" id="2.120.10.30">
    <property type="entry name" value="TolB, C-terminal domain"/>
    <property type="match status" value="1"/>
</dbReference>
<organism evidence="2 3">
    <name type="scientific">Sediminibacterium ginsengisoli</name>
    <dbReference type="NCBI Taxonomy" id="413434"/>
    <lineage>
        <taxon>Bacteria</taxon>
        <taxon>Pseudomonadati</taxon>
        <taxon>Bacteroidota</taxon>
        <taxon>Chitinophagia</taxon>
        <taxon>Chitinophagales</taxon>
        <taxon>Chitinophagaceae</taxon>
        <taxon>Sediminibacterium</taxon>
    </lineage>
</organism>
<dbReference type="SUPFAM" id="SSF50952">
    <property type="entry name" value="Soluble quinoprotein glucose dehydrogenase"/>
    <property type="match status" value="1"/>
</dbReference>
<protein>
    <submittedName>
        <fullName evidence="2">Glucose/arabinose dehydrogenase, beta-propeller fold</fullName>
    </submittedName>
</protein>
<evidence type="ECO:0000259" key="1">
    <source>
        <dbReference type="Pfam" id="PF07995"/>
    </source>
</evidence>